<dbReference type="InterPro" id="IPR014710">
    <property type="entry name" value="RmlC-like_jellyroll"/>
</dbReference>
<dbReference type="InterPro" id="IPR013976">
    <property type="entry name" value="HDOD"/>
</dbReference>
<evidence type="ECO:0000313" key="3">
    <source>
        <dbReference type="EMBL" id="AGS39268.1"/>
    </source>
</evidence>
<dbReference type="SUPFAM" id="SSF109604">
    <property type="entry name" value="HD-domain/PDEase-like"/>
    <property type="match status" value="1"/>
</dbReference>
<dbReference type="Gene3D" id="2.60.120.10">
    <property type="entry name" value="Jelly Rolls"/>
    <property type="match status" value="1"/>
</dbReference>
<dbReference type="PROSITE" id="PS50042">
    <property type="entry name" value="CNMP_BINDING_3"/>
    <property type="match status" value="1"/>
</dbReference>
<feature type="domain" description="Cyclic nucleotide-binding" evidence="1">
    <location>
        <begin position="16"/>
        <end position="114"/>
    </location>
</feature>
<proteinExistence type="predicted"/>
<organism evidence="3 4">
    <name type="scientific">Cycloclasticus zancles 78-ME</name>
    <dbReference type="NCBI Taxonomy" id="1198232"/>
    <lineage>
        <taxon>Bacteria</taxon>
        <taxon>Pseudomonadati</taxon>
        <taxon>Pseudomonadota</taxon>
        <taxon>Gammaproteobacteria</taxon>
        <taxon>Thiotrichales</taxon>
        <taxon>Piscirickettsiaceae</taxon>
        <taxon>Cycloclasticus</taxon>
    </lineage>
</organism>
<protein>
    <submittedName>
        <fullName evidence="3">Signal transduction protein</fullName>
    </submittedName>
</protein>
<gene>
    <name evidence="3" type="ORF">CYCME_0935</name>
</gene>
<evidence type="ECO:0000259" key="1">
    <source>
        <dbReference type="PROSITE" id="PS50042"/>
    </source>
</evidence>
<dbReference type="InterPro" id="IPR018490">
    <property type="entry name" value="cNMP-bd_dom_sf"/>
</dbReference>
<dbReference type="eggNOG" id="COG1639">
    <property type="taxonomic scope" value="Bacteria"/>
</dbReference>
<dbReference type="KEGG" id="cza:CYCME_0935"/>
<reference evidence="3 4" key="1">
    <citation type="submission" date="2013-05" db="EMBL/GenBank/DDBJ databases">
        <title>Between feast and famine: a lifestyle of most important marine PAH-degrading bacterium Cycloclasticus sp. 7ME.</title>
        <authorList>
            <person name="Yakimov M.M."/>
            <person name="Messina E."/>
            <person name="Genovese M."/>
            <person name="Denaro R."/>
            <person name="Crisafi F."/>
            <person name="Russo D."/>
            <person name="Cappello S."/>
            <person name="Santisi S."/>
            <person name="Smedile F."/>
            <person name="Golyshina O.V."/>
            <person name="Tran H."/>
            <person name="Pieper D.H."/>
            <person name="Golyshin P.N."/>
            <person name="Giuliano L."/>
        </authorList>
    </citation>
    <scope>NUCLEOTIDE SEQUENCE [LARGE SCALE GENOMIC DNA]</scope>
    <source>
        <strain evidence="3 4">78-ME</strain>
    </source>
</reference>
<dbReference type="CDD" id="cd00077">
    <property type="entry name" value="HDc"/>
    <property type="match status" value="1"/>
</dbReference>
<evidence type="ECO:0000313" key="4">
    <source>
        <dbReference type="Proteomes" id="UP000015380"/>
    </source>
</evidence>
<accession>S5TWA9</accession>
<dbReference type="CDD" id="cd00038">
    <property type="entry name" value="CAP_ED"/>
    <property type="match status" value="1"/>
</dbReference>
<dbReference type="AlphaFoldDB" id="S5TWA9"/>
<dbReference type="PROSITE" id="PS51833">
    <property type="entry name" value="HDOD"/>
    <property type="match status" value="1"/>
</dbReference>
<name>S5TWA9_9GAMM</name>
<dbReference type="PATRIC" id="fig|1198232.3.peg.935"/>
<dbReference type="SUPFAM" id="SSF51206">
    <property type="entry name" value="cAMP-binding domain-like"/>
    <property type="match status" value="1"/>
</dbReference>
<dbReference type="HOGENOM" id="CLU_048246_1_2_6"/>
<dbReference type="PANTHER" id="PTHR33525">
    <property type="match status" value="1"/>
</dbReference>
<dbReference type="InterPro" id="IPR052340">
    <property type="entry name" value="RNase_Y/CdgJ"/>
</dbReference>
<dbReference type="PANTHER" id="PTHR33525:SF3">
    <property type="entry name" value="RIBONUCLEASE Y"/>
    <property type="match status" value="1"/>
</dbReference>
<dbReference type="Pfam" id="PF00027">
    <property type="entry name" value="cNMP_binding"/>
    <property type="match status" value="1"/>
</dbReference>
<dbReference type="EMBL" id="CP005996">
    <property type="protein sequence ID" value="AGS39268.1"/>
    <property type="molecule type" value="Genomic_DNA"/>
</dbReference>
<evidence type="ECO:0000259" key="2">
    <source>
        <dbReference type="PROSITE" id="PS51833"/>
    </source>
</evidence>
<dbReference type="InterPro" id="IPR000595">
    <property type="entry name" value="cNMP-bd_dom"/>
</dbReference>
<dbReference type="Gene3D" id="1.10.3210.10">
    <property type="entry name" value="Hypothetical protein af1432"/>
    <property type="match status" value="1"/>
</dbReference>
<sequence length="412" mass="46221">MSSRSLTNEEVNSLFPIRNFSDNSKQQLQGMVKTEQYDANSILFSVGKSDDKQIYLLEGKVQLTFANNKERIIEGGKIEARFPINNSLPHQATATAVEEVTVLSIERSTLDNLLNEALPNSNMAILEESEDPLLYNQLYFEITQEMQANKLTLPSIPETAIKVRKAISNPHATSDTIAQLTQQDPAITAQLIKVANSPLFRGREKIESLPLAITRLGIKATSNLVTTFTMRMVFNAKTKDIKDLISALWLHSRDVSGICAVMAKKLKGFNTDKAMLAGLIHDIGSIPILTHADKHPNLIHNKTDVQYTLKKLSPVLGKMVLKKWNFTDDFIELTSNAENWERKNDQPANYTDLIIVAQLLSFRNTLHQDSYPEASSTPAYNRLSKLLRDPNDSLDVLENSQEELALVKQLFN</sequence>
<dbReference type="InterPro" id="IPR003607">
    <property type="entry name" value="HD/PDEase_dom"/>
</dbReference>
<dbReference type="Proteomes" id="UP000015380">
    <property type="component" value="Chromosome"/>
</dbReference>
<feature type="domain" description="HDOD" evidence="2">
    <location>
        <begin position="153"/>
        <end position="340"/>
    </location>
</feature>
<reference evidence="4" key="2">
    <citation type="journal article" date="2016" name="Environ. Microbiol. Rep.">
        <title>Analysis of defence systems and a conjugative IncP-1 plasmid in the marine polyaromatic hydrocarbons-degrading bacterium Cycloclasticus sp. 78-ME.</title>
        <authorList>
            <person name="Yakimov M.M."/>
            <person name="Crisafi F."/>
            <person name="Messina E."/>
            <person name="Smedile F."/>
            <person name="Lopatina A."/>
            <person name="Denaro R."/>
            <person name="Pieper D.H."/>
            <person name="Golyshin P.N."/>
            <person name="Giuliano L."/>
        </authorList>
    </citation>
    <scope>NUCLEOTIDE SEQUENCE [LARGE SCALE GENOMIC DNA]</scope>
    <source>
        <strain evidence="4">78-ME</strain>
    </source>
</reference>
<dbReference type="Pfam" id="PF08668">
    <property type="entry name" value="HDOD"/>
    <property type="match status" value="1"/>
</dbReference>
<keyword evidence="4" id="KW-1185">Reference proteome</keyword>
<dbReference type="RefSeq" id="WP_020932256.1">
    <property type="nucleotide sequence ID" value="NC_021917.1"/>
</dbReference>